<dbReference type="InterPro" id="IPR004099">
    <property type="entry name" value="Pyr_nucl-diS_OxRdtase_dimer"/>
</dbReference>
<keyword evidence="6" id="KW-0676">Redox-active center</keyword>
<reference evidence="8 9" key="1">
    <citation type="submission" date="2018-10" db="EMBL/GenBank/DDBJ databases">
        <authorList>
            <person name="Zhang X."/>
        </authorList>
    </citation>
    <scope>NUCLEOTIDE SEQUENCE [LARGE SCALE GENOMIC DNA]</scope>
    <source>
        <strain evidence="8 9">SK-G1</strain>
    </source>
</reference>
<dbReference type="InterPro" id="IPR016156">
    <property type="entry name" value="FAD/NAD-linked_Rdtase_dimer_sf"/>
</dbReference>
<dbReference type="GO" id="GO:0016491">
    <property type="term" value="F:oxidoreductase activity"/>
    <property type="evidence" value="ECO:0007669"/>
    <property type="project" value="UniProtKB-KW"/>
</dbReference>
<dbReference type="AlphaFoldDB" id="A0A3G2R4R9"/>
<dbReference type="SUPFAM" id="SSF52821">
    <property type="entry name" value="Rhodanese/Cell cycle control phosphatase"/>
    <property type="match status" value="1"/>
</dbReference>
<dbReference type="SUPFAM" id="SSF51905">
    <property type="entry name" value="FAD/NAD(P)-binding domain"/>
    <property type="match status" value="2"/>
</dbReference>
<dbReference type="Gene3D" id="3.40.250.10">
    <property type="entry name" value="Rhodanese-like domain"/>
    <property type="match status" value="1"/>
</dbReference>
<evidence type="ECO:0000256" key="1">
    <source>
        <dbReference type="ARBA" id="ARBA00001974"/>
    </source>
</evidence>
<evidence type="ECO:0000256" key="3">
    <source>
        <dbReference type="ARBA" id="ARBA00022630"/>
    </source>
</evidence>
<name>A0A3G2R4R9_9FIRM</name>
<dbReference type="Proteomes" id="UP000280960">
    <property type="component" value="Chromosome"/>
</dbReference>
<dbReference type="PANTHER" id="PTHR43429:SF1">
    <property type="entry name" value="NAD(P)H SULFUR OXIDOREDUCTASE (COA-DEPENDENT)"/>
    <property type="match status" value="1"/>
</dbReference>
<dbReference type="PRINTS" id="PR00368">
    <property type="entry name" value="FADPNR"/>
</dbReference>
<dbReference type="Pfam" id="PF00581">
    <property type="entry name" value="Rhodanese"/>
    <property type="match status" value="1"/>
</dbReference>
<dbReference type="InterPro" id="IPR050260">
    <property type="entry name" value="FAD-bd_OxRdtase"/>
</dbReference>
<keyword evidence="3" id="KW-0285">Flavoprotein</keyword>
<keyword evidence="4" id="KW-0274">FAD</keyword>
<evidence type="ECO:0000313" key="8">
    <source>
        <dbReference type="EMBL" id="AYO29907.1"/>
    </source>
</evidence>
<dbReference type="InterPro" id="IPR001763">
    <property type="entry name" value="Rhodanese-like_dom"/>
</dbReference>
<dbReference type="InterPro" id="IPR023753">
    <property type="entry name" value="FAD/NAD-binding_dom"/>
</dbReference>
<evidence type="ECO:0000259" key="7">
    <source>
        <dbReference type="PROSITE" id="PS50206"/>
    </source>
</evidence>
<organism evidence="8 9">
    <name type="scientific">Biomaibacter acetigenes</name>
    <dbReference type="NCBI Taxonomy" id="2316383"/>
    <lineage>
        <taxon>Bacteria</taxon>
        <taxon>Bacillati</taxon>
        <taxon>Bacillota</taxon>
        <taxon>Clostridia</taxon>
        <taxon>Thermosediminibacterales</taxon>
        <taxon>Tepidanaerobacteraceae</taxon>
        <taxon>Biomaibacter</taxon>
    </lineage>
</organism>
<dbReference type="RefSeq" id="WP_122014220.1">
    <property type="nucleotide sequence ID" value="NZ_CP033169.1"/>
</dbReference>
<dbReference type="InterPro" id="IPR036188">
    <property type="entry name" value="FAD/NAD-bd_sf"/>
</dbReference>
<accession>A0A3G2R4R9</accession>
<evidence type="ECO:0000313" key="9">
    <source>
        <dbReference type="Proteomes" id="UP000280960"/>
    </source>
</evidence>
<dbReference type="PRINTS" id="PR00411">
    <property type="entry name" value="PNDRDTASEI"/>
</dbReference>
<keyword evidence="5" id="KW-0560">Oxidoreductase</keyword>
<dbReference type="KEGG" id="bacg:D2962_04175"/>
<protein>
    <submittedName>
        <fullName evidence="8">Dehydrogenase</fullName>
    </submittedName>
</protein>
<evidence type="ECO:0000256" key="4">
    <source>
        <dbReference type="ARBA" id="ARBA00022827"/>
    </source>
</evidence>
<feature type="domain" description="Rhodanese" evidence="7">
    <location>
        <begin position="468"/>
        <end position="550"/>
    </location>
</feature>
<dbReference type="Pfam" id="PF02852">
    <property type="entry name" value="Pyr_redox_dim"/>
    <property type="match status" value="1"/>
</dbReference>
<dbReference type="EMBL" id="CP033169">
    <property type="protein sequence ID" value="AYO29907.1"/>
    <property type="molecule type" value="Genomic_DNA"/>
</dbReference>
<dbReference type="PROSITE" id="PS50206">
    <property type="entry name" value="RHODANESE_3"/>
    <property type="match status" value="1"/>
</dbReference>
<dbReference type="SUPFAM" id="SSF55424">
    <property type="entry name" value="FAD/NAD-linked reductases, dimerisation (C-terminal) domain"/>
    <property type="match status" value="1"/>
</dbReference>
<dbReference type="CDD" id="cd00158">
    <property type="entry name" value="RHOD"/>
    <property type="match status" value="1"/>
</dbReference>
<keyword evidence="9" id="KW-1185">Reference proteome</keyword>
<evidence type="ECO:0000256" key="2">
    <source>
        <dbReference type="ARBA" id="ARBA00009130"/>
    </source>
</evidence>
<gene>
    <name evidence="8" type="ORF">D2962_04175</name>
</gene>
<comment type="cofactor">
    <cofactor evidence="1">
        <name>FAD</name>
        <dbReference type="ChEBI" id="CHEBI:57692"/>
    </cofactor>
</comment>
<sequence>MKQKLVVIGGVASGTKTAAKAIRENPDLDVTVLTEEDYISYAGCGLPYYIGNVIKEKKHLTIMNPEKFKDKDITVLLRTRAEKIIPGQKKVIAKDLVTGEEKEFPYDKLVLATGAKPIVPPIPGIELKNVYTLRSVTDAFKIRDAVEKEGIKKAVVVGGGFIGLEVAENLSLQGVKVTLVELLDQILPNFDKEIALLAEKHLKEKGIDIFTCEKAVSIEGEDGRVKALLTDKRKIDADIVLLSIGVKPNTQLAADAGIELGFKGAIKVNENMETNIHDIYAVGDCAENINLVTGKPAWFPMGSTANKMGRVAALNLYPKGEKESLKGVLGTTVVKLFDINVAKTGLSERDAKNAGYNIITVIVPAHDRAHYYPGAKNIITKLIVDKATHRLLGAQIIGEGVVDKPIDIAATVITLGGTVEDMAKLDLAYAPPFSSAMSSTIVAANVARNKLLGKLEGISPLELKDKLSDPGLQIIDVREEAEYQVGAIPGSLNIPLKEIKKRVGEIDKQRETVVVCKLGLRAYLAYITLKHLGVKNLRILDGGVTAWPFELE</sequence>
<evidence type="ECO:0000256" key="5">
    <source>
        <dbReference type="ARBA" id="ARBA00023002"/>
    </source>
</evidence>
<proteinExistence type="inferred from homology"/>
<comment type="similarity">
    <text evidence="2">Belongs to the class-III pyridine nucleotide-disulfide oxidoreductase family.</text>
</comment>
<dbReference type="Pfam" id="PF07992">
    <property type="entry name" value="Pyr_redox_2"/>
    <property type="match status" value="1"/>
</dbReference>
<dbReference type="PANTHER" id="PTHR43429">
    <property type="entry name" value="PYRIDINE NUCLEOTIDE-DISULFIDE OXIDOREDUCTASE DOMAIN-CONTAINING"/>
    <property type="match status" value="1"/>
</dbReference>
<dbReference type="Gene3D" id="3.50.50.60">
    <property type="entry name" value="FAD/NAD(P)-binding domain"/>
    <property type="match status" value="2"/>
</dbReference>
<dbReference type="SMART" id="SM00450">
    <property type="entry name" value="RHOD"/>
    <property type="match status" value="1"/>
</dbReference>
<dbReference type="InterPro" id="IPR036873">
    <property type="entry name" value="Rhodanese-like_dom_sf"/>
</dbReference>
<evidence type="ECO:0000256" key="6">
    <source>
        <dbReference type="ARBA" id="ARBA00023284"/>
    </source>
</evidence>